<keyword evidence="3" id="KW-1185">Reference proteome</keyword>
<comment type="caution">
    <text evidence="2">The sequence shown here is derived from an EMBL/GenBank/DDBJ whole genome shotgun (WGS) entry which is preliminary data.</text>
</comment>
<organism evidence="2 3">
    <name type="scientific">Trinickia dabaoshanensis</name>
    <dbReference type="NCBI Taxonomy" id="564714"/>
    <lineage>
        <taxon>Bacteria</taxon>
        <taxon>Pseudomonadati</taxon>
        <taxon>Pseudomonadota</taxon>
        <taxon>Betaproteobacteria</taxon>
        <taxon>Burkholderiales</taxon>
        <taxon>Burkholderiaceae</taxon>
        <taxon>Trinickia</taxon>
    </lineage>
</organism>
<dbReference type="AlphaFoldDB" id="A0A2N7VHK1"/>
<dbReference type="RefSeq" id="WP_102647676.1">
    <property type="nucleotide sequence ID" value="NZ_PNYA01000023.1"/>
</dbReference>
<proteinExistence type="predicted"/>
<evidence type="ECO:0000256" key="1">
    <source>
        <dbReference type="SAM" id="MobiDB-lite"/>
    </source>
</evidence>
<accession>A0A2N7VHK1</accession>
<evidence type="ECO:0000313" key="2">
    <source>
        <dbReference type="EMBL" id="PMS16628.1"/>
    </source>
</evidence>
<sequence length="107" mass="12278">MTELDPQRTFRGLPLTPEQDAEIRHYIKVCKQHGKPWDTPELDAMLRDMLEPPGEDEIGDDFDTGFGSARTAAERAQFSVEDETNPFEASEEWHAAMESETMKRLDH</sequence>
<dbReference type="EMBL" id="PNYA01000023">
    <property type="protein sequence ID" value="PMS16628.1"/>
    <property type="molecule type" value="Genomic_DNA"/>
</dbReference>
<name>A0A2N7VHK1_9BURK</name>
<evidence type="ECO:0000313" key="3">
    <source>
        <dbReference type="Proteomes" id="UP000235616"/>
    </source>
</evidence>
<reference evidence="2 3" key="1">
    <citation type="submission" date="2018-01" db="EMBL/GenBank/DDBJ databases">
        <title>Whole genome analyses suggest that Burkholderia sensu lato contains two further novel genera in the rhizoxinica-symbiotica group Mycetohabitans gen. nov., and Trinickia gen. nov.: implications for the evolution of diazotrophy and nodulation in the Burkholderiaceae.</title>
        <authorList>
            <person name="Estrada-de los Santos P."/>
            <person name="Palmer M."/>
            <person name="Chavez-Ramirez B."/>
            <person name="Beukes C."/>
            <person name="Steenkamp E.T."/>
            <person name="Hirsch A.M."/>
            <person name="Manyaka P."/>
            <person name="Maluk M."/>
            <person name="Lafos M."/>
            <person name="Crook M."/>
            <person name="Gross E."/>
            <person name="Simon M.F."/>
            <person name="Bueno dos Reis Junior F."/>
            <person name="Poole P.S."/>
            <person name="Venter S.N."/>
            <person name="James E.K."/>
        </authorList>
    </citation>
    <scope>NUCLEOTIDE SEQUENCE [LARGE SCALE GENOMIC DNA]</scope>
    <source>
        <strain evidence="2 3">GIMN1.004</strain>
    </source>
</reference>
<gene>
    <name evidence="2" type="ORF">C0Z18_22580</name>
</gene>
<feature type="compositionally biased region" description="Basic and acidic residues" evidence="1">
    <location>
        <begin position="91"/>
        <end position="107"/>
    </location>
</feature>
<dbReference type="Proteomes" id="UP000235616">
    <property type="component" value="Unassembled WGS sequence"/>
</dbReference>
<protein>
    <submittedName>
        <fullName evidence="2">Uncharacterized protein</fullName>
    </submittedName>
</protein>
<dbReference type="OrthoDB" id="8965680at2"/>
<feature type="region of interest" description="Disordered" evidence="1">
    <location>
        <begin position="76"/>
        <end position="107"/>
    </location>
</feature>